<proteinExistence type="predicted"/>
<dbReference type="SUPFAM" id="SSF46894">
    <property type="entry name" value="C-terminal effector domain of the bipartite response regulators"/>
    <property type="match status" value="1"/>
</dbReference>
<dbReference type="InterPro" id="IPR036388">
    <property type="entry name" value="WH-like_DNA-bd_sf"/>
</dbReference>
<protein>
    <submittedName>
        <fullName evidence="3">Helix-turn-helix transcriptional regulator</fullName>
    </submittedName>
</protein>
<dbReference type="Gene3D" id="3.30.450.20">
    <property type="entry name" value="PAS domain"/>
    <property type="match status" value="1"/>
</dbReference>
<dbReference type="CDD" id="cd06170">
    <property type="entry name" value="LuxR_C_like"/>
    <property type="match status" value="1"/>
</dbReference>
<dbReference type="AlphaFoldDB" id="A0A1W6B6V1"/>
<dbReference type="PROSITE" id="PS50043">
    <property type="entry name" value="HTH_LUXR_2"/>
    <property type="match status" value="1"/>
</dbReference>
<accession>A0A1W6B6V1</accession>
<dbReference type="OrthoDB" id="6191871at2"/>
<dbReference type="InterPro" id="IPR016032">
    <property type="entry name" value="Sig_transdc_resp-reg_C-effctor"/>
</dbReference>
<dbReference type="Pfam" id="PF00196">
    <property type="entry name" value="GerE"/>
    <property type="match status" value="1"/>
</dbReference>
<dbReference type="Proteomes" id="UP000192900">
    <property type="component" value="Chromosome"/>
</dbReference>
<reference evidence="3 4" key="1">
    <citation type="submission" date="2017-02" db="EMBL/GenBank/DDBJ databases">
        <title>Complete genome sequence of the drought resistance-promoting endophyte Pantoea alhagi LTYR-11Z.</title>
        <authorList>
            <person name="Zhang L."/>
        </authorList>
    </citation>
    <scope>NUCLEOTIDE SEQUENCE [LARGE SCALE GENOMIC DNA]</scope>
    <source>
        <strain evidence="3 4">LTYR-11Z</strain>
    </source>
</reference>
<dbReference type="InterPro" id="IPR000792">
    <property type="entry name" value="Tscrpt_reg_LuxR_C"/>
</dbReference>
<evidence type="ECO:0000256" key="1">
    <source>
        <dbReference type="ARBA" id="ARBA00023125"/>
    </source>
</evidence>
<dbReference type="STRING" id="1891675.B1H58_12725"/>
<keyword evidence="4" id="KW-1185">Reference proteome</keyword>
<dbReference type="KEGG" id="palh:B1H58_12725"/>
<keyword evidence="1" id="KW-0238">DNA-binding</keyword>
<sequence length="225" mass="25896">MPANDENFSGLIAMMEHLNEPWGIKDRESRHVYMNQAALLYTGTPSGFDITGKLDAEFPVSWAECADDLQEHDRRTEASRGQTTVIETHYWFGKAYLTPWVSEKLPIYNSVGDYIGVIWNAKPLNSLSPHKYINQQKPSVLTTDVSSDVFTQSELDIIFFMLQRLSVKEIAKIYNISPKTIQNRIYNIYQKADVHSLAQFEEYCSHAQLDSYIPHRLLEKGIQFI</sequence>
<dbReference type="EMBL" id="CP019706">
    <property type="protein sequence ID" value="ARJ42805.1"/>
    <property type="molecule type" value="Genomic_DNA"/>
</dbReference>
<evidence type="ECO:0000313" key="4">
    <source>
        <dbReference type="Proteomes" id="UP000192900"/>
    </source>
</evidence>
<name>A0A1W6B6V1_9GAMM</name>
<dbReference type="RefSeq" id="WP_085070800.1">
    <property type="nucleotide sequence ID" value="NZ_CP019706.1"/>
</dbReference>
<feature type="domain" description="HTH luxR-type" evidence="2">
    <location>
        <begin position="143"/>
        <end position="209"/>
    </location>
</feature>
<gene>
    <name evidence="3" type="ORF">B1H58_12725</name>
</gene>
<dbReference type="InterPro" id="IPR013656">
    <property type="entry name" value="PAS_4"/>
</dbReference>
<dbReference type="GO" id="GO:0003677">
    <property type="term" value="F:DNA binding"/>
    <property type="evidence" value="ECO:0007669"/>
    <property type="project" value="UniProtKB-KW"/>
</dbReference>
<evidence type="ECO:0000313" key="3">
    <source>
        <dbReference type="EMBL" id="ARJ42805.1"/>
    </source>
</evidence>
<evidence type="ECO:0000259" key="2">
    <source>
        <dbReference type="PROSITE" id="PS50043"/>
    </source>
</evidence>
<organism evidence="3 4">
    <name type="scientific">Pantoea alhagi</name>
    <dbReference type="NCBI Taxonomy" id="1891675"/>
    <lineage>
        <taxon>Bacteria</taxon>
        <taxon>Pseudomonadati</taxon>
        <taxon>Pseudomonadota</taxon>
        <taxon>Gammaproteobacteria</taxon>
        <taxon>Enterobacterales</taxon>
        <taxon>Erwiniaceae</taxon>
        <taxon>Pantoea</taxon>
    </lineage>
</organism>
<dbReference type="Gene3D" id="1.10.10.10">
    <property type="entry name" value="Winged helix-like DNA-binding domain superfamily/Winged helix DNA-binding domain"/>
    <property type="match status" value="1"/>
</dbReference>
<dbReference type="SMART" id="SM00421">
    <property type="entry name" value="HTH_LUXR"/>
    <property type="match status" value="1"/>
</dbReference>
<dbReference type="GO" id="GO:0006355">
    <property type="term" value="P:regulation of DNA-templated transcription"/>
    <property type="evidence" value="ECO:0007669"/>
    <property type="project" value="InterPro"/>
</dbReference>
<dbReference type="Pfam" id="PF08448">
    <property type="entry name" value="PAS_4"/>
    <property type="match status" value="1"/>
</dbReference>